<dbReference type="PANTHER" id="PTHR46726:SF1">
    <property type="entry name" value="TWO-PORE CALCIUM CHANNEL 3"/>
    <property type="match status" value="1"/>
</dbReference>
<dbReference type="InterPro" id="IPR005821">
    <property type="entry name" value="Ion_trans_dom"/>
</dbReference>
<dbReference type="SUPFAM" id="SSF47473">
    <property type="entry name" value="EF-hand"/>
    <property type="match status" value="1"/>
</dbReference>
<dbReference type="PROSITE" id="PS50222">
    <property type="entry name" value="EF_HAND_2"/>
    <property type="match status" value="1"/>
</dbReference>
<comment type="caution">
    <text evidence="8">The sequence shown here is derived from an EMBL/GenBank/DDBJ whole genome shotgun (WGS) entry which is preliminary data.</text>
</comment>
<feature type="transmembrane region" description="Helical" evidence="6">
    <location>
        <begin position="211"/>
        <end position="235"/>
    </location>
</feature>
<dbReference type="OrthoDB" id="425813at2759"/>
<keyword evidence="5 6" id="KW-0472">Membrane</keyword>
<feature type="non-terminal residue" evidence="8">
    <location>
        <position position="1"/>
    </location>
</feature>
<feature type="transmembrane region" description="Helical" evidence="6">
    <location>
        <begin position="137"/>
        <end position="158"/>
    </location>
</feature>
<gene>
    <name evidence="8" type="primary">Cacna1h</name>
    <name evidence="8" type="ORF">SNAT2548_LOCUS31796</name>
</gene>
<dbReference type="Gene3D" id="1.10.287.70">
    <property type="match status" value="1"/>
</dbReference>
<keyword evidence="3" id="KW-0106">Calcium</keyword>
<dbReference type="GO" id="GO:0005509">
    <property type="term" value="F:calcium ion binding"/>
    <property type="evidence" value="ECO:0007669"/>
    <property type="project" value="InterPro"/>
</dbReference>
<protein>
    <submittedName>
        <fullName evidence="8">Cacna1h protein</fullName>
    </submittedName>
</protein>
<dbReference type="Gene3D" id="1.20.120.350">
    <property type="entry name" value="Voltage-gated potassium channels. Chain C"/>
    <property type="match status" value="1"/>
</dbReference>
<evidence type="ECO:0000256" key="2">
    <source>
        <dbReference type="ARBA" id="ARBA00022692"/>
    </source>
</evidence>
<keyword evidence="2 6" id="KW-0812">Transmembrane</keyword>
<dbReference type="Gene3D" id="1.10.238.10">
    <property type="entry name" value="EF-hand"/>
    <property type="match status" value="1"/>
</dbReference>
<dbReference type="GO" id="GO:0005216">
    <property type="term" value="F:monoatomic ion channel activity"/>
    <property type="evidence" value="ECO:0007669"/>
    <property type="project" value="InterPro"/>
</dbReference>
<dbReference type="Proteomes" id="UP000604046">
    <property type="component" value="Unassembled WGS sequence"/>
</dbReference>
<dbReference type="InterPro" id="IPR027359">
    <property type="entry name" value="Volt_channel_dom_sf"/>
</dbReference>
<evidence type="ECO:0000259" key="7">
    <source>
        <dbReference type="PROSITE" id="PS50222"/>
    </source>
</evidence>
<dbReference type="AlphaFoldDB" id="A0A812UED4"/>
<dbReference type="InterPro" id="IPR011992">
    <property type="entry name" value="EF-hand-dom_pair"/>
</dbReference>
<dbReference type="SUPFAM" id="SSF81324">
    <property type="entry name" value="Voltage-gated potassium channels"/>
    <property type="match status" value="1"/>
</dbReference>
<feature type="transmembrane region" description="Helical" evidence="6">
    <location>
        <begin position="7"/>
        <end position="24"/>
    </location>
</feature>
<dbReference type="PANTHER" id="PTHR46726">
    <property type="entry name" value="TWO PORE CHANNEL 3"/>
    <property type="match status" value="1"/>
</dbReference>
<dbReference type="InterPro" id="IPR018247">
    <property type="entry name" value="EF_Hand_1_Ca_BS"/>
</dbReference>
<dbReference type="GO" id="GO:0016020">
    <property type="term" value="C:membrane"/>
    <property type="evidence" value="ECO:0007669"/>
    <property type="project" value="UniProtKB-SubCell"/>
</dbReference>
<evidence type="ECO:0000313" key="8">
    <source>
        <dbReference type="EMBL" id="CAE7562840.1"/>
    </source>
</evidence>
<name>A0A812UED4_9DINO</name>
<dbReference type="Pfam" id="PF13499">
    <property type="entry name" value="EF-hand_7"/>
    <property type="match status" value="1"/>
</dbReference>
<feature type="transmembrane region" description="Helical" evidence="6">
    <location>
        <begin position="178"/>
        <end position="204"/>
    </location>
</feature>
<comment type="subcellular location">
    <subcellularLocation>
        <location evidence="1">Membrane</location>
        <topology evidence="1">Multi-pass membrane protein</topology>
    </subcellularLocation>
</comment>
<dbReference type="CDD" id="cd00051">
    <property type="entry name" value="EFh"/>
    <property type="match status" value="1"/>
</dbReference>
<dbReference type="InterPro" id="IPR002048">
    <property type="entry name" value="EF_hand_dom"/>
</dbReference>
<keyword evidence="9" id="KW-1185">Reference proteome</keyword>
<dbReference type="EMBL" id="CAJNDS010002677">
    <property type="protein sequence ID" value="CAE7562840.1"/>
    <property type="molecule type" value="Genomic_DNA"/>
</dbReference>
<feature type="transmembrane region" description="Helical" evidence="6">
    <location>
        <begin position="44"/>
        <end position="63"/>
    </location>
</feature>
<evidence type="ECO:0000256" key="5">
    <source>
        <dbReference type="ARBA" id="ARBA00023136"/>
    </source>
</evidence>
<reference evidence="8" key="1">
    <citation type="submission" date="2021-02" db="EMBL/GenBank/DDBJ databases">
        <authorList>
            <person name="Dougan E. K."/>
            <person name="Rhodes N."/>
            <person name="Thang M."/>
            <person name="Chan C."/>
        </authorList>
    </citation>
    <scope>NUCLEOTIDE SEQUENCE</scope>
</reference>
<proteinExistence type="predicted"/>
<feature type="domain" description="EF-hand" evidence="7">
    <location>
        <begin position="301"/>
        <end position="336"/>
    </location>
</feature>
<dbReference type="PROSITE" id="PS00018">
    <property type="entry name" value="EF_HAND_1"/>
    <property type="match status" value="1"/>
</dbReference>
<evidence type="ECO:0000256" key="1">
    <source>
        <dbReference type="ARBA" id="ARBA00004141"/>
    </source>
</evidence>
<dbReference type="Pfam" id="PF00520">
    <property type="entry name" value="Ion_trans"/>
    <property type="match status" value="1"/>
</dbReference>
<accession>A0A812UED4</accession>
<evidence type="ECO:0000313" key="9">
    <source>
        <dbReference type="Proteomes" id="UP000604046"/>
    </source>
</evidence>
<keyword evidence="4 6" id="KW-1133">Transmembrane helix</keyword>
<organism evidence="8 9">
    <name type="scientific">Symbiodinium natans</name>
    <dbReference type="NCBI Taxonomy" id="878477"/>
    <lineage>
        <taxon>Eukaryota</taxon>
        <taxon>Sar</taxon>
        <taxon>Alveolata</taxon>
        <taxon>Dinophyceae</taxon>
        <taxon>Suessiales</taxon>
        <taxon>Symbiodiniaceae</taxon>
        <taxon>Symbiodinium</taxon>
    </lineage>
</organism>
<sequence length="360" mass="40780">MVVSSRWFECAISLVIVANSALIGVESQLALDNQGIQWANRAEFVFLAIYSVEIVIRAIVLRLNAFSDGWFIFDLVLLVSSLVEQVVSLSTGEADQQIMILRLLRLFRLVRTFRMIKQIRSVWRLVYGLMNSSETMISAFTLLALVLYVFGVLGLKVISSDPALLADPVTAFILEDRFSSLGVTMMTLTQFVTVDSIAAIYLPLIRRNPWLILYFTMLILVISISLMNLVTAVLVEAALEHARQEKEEEQKLANISAKHMLPEIINLFDAVDADCSGYLVIEEMSRFEEEGLVPAELLDRASVDSMSELFHQLDIDESGKVNREEFIEGLLDIFLREVPIYSLQMMKMLRLIRESQVKTQ</sequence>
<evidence type="ECO:0000256" key="3">
    <source>
        <dbReference type="ARBA" id="ARBA00022837"/>
    </source>
</evidence>
<evidence type="ECO:0000256" key="4">
    <source>
        <dbReference type="ARBA" id="ARBA00022989"/>
    </source>
</evidence>
<evidence type="ECO:0000256" key="6">
    <source>
        <dbReference type="SAM" id="Phobius"/>
    </source>
</evidence>